<protein>
    <submittedName>
        <fullName evidence="2">(rape) hypothetical protein</fullName>
    </submittedName>
</protein>
<dbReference type="CDD" id="cd07816">
    <property type="entry name" value="Bet_v1-like"/>
    <property type="match status" value="1"/>
</dbReference>
<dbReference type="InterPro" id="IPR051761">
    <property type="entry name" value="MLP-like_ligand-binding"/>
</dbReference>
<dbReference type="InterPro" id="IPR000916">
    <property type="entry name" value="Bet_v_I/MLP"/>
</dbReference>
<reference evidence="2" key="1">
    <citation type="submission" date="2021-01" db="EMBL/GenBank/DDBJ databases">
        <authorList>
            <consortium name="Genoscope - CEA"/>
            <person name="William W."/>
        </authorList>
    </citation>
    <scope>NUCLEOTIDE SEQUENCE</scope>
</reference>
<dbReference type="SMART" id="SM01037">
    <property type="entry name" value="Bet_v_1"/>
    <property type="match status" value="1"/>
</dbReference>
<evidence type="ECO:0000313" key="2">
    <source>
        <dbReference type="EMBL" id="CAF2339350.1"/>
    </source>
</evidence>
<sequence length="167" mass="19038">MARILETTVELKSSPGKFLDMFVGKQQFEISSVCPSYVEGCELREGEMGQVGSIVVWRYVHGNIKPINMCKCYIWSDGEAKMIMEMIDSIDLENNQVTFKVLDGDLMKEYTLFLITLQVTSKEGDVGSVAHWHFQYVKINEKVADPESLLQFAVEVSKEIDAHLFSW</sequence>
<dbReference type="InterPro" id="IPR023393">
    <property type="entry name" value="START-like_dom_sf"/>
</dbReference>
<dbReference type="Gene3D" id="3.30.530.20">
    <property type="match status" value="1"/>
</dbReference>
<dbReference type="SUPFAM" id="SSF55961">
    <property type="entry name" value="Bet v1-like"/>
    <property type="match status" value="1"/>
</dbReference>
<dbReference type="GO" id="GO:0006952">
    <property type="term" value="P:defense response"/>
    <property type="evidence" value="ECO:0007669"/>
    <property type="project" value="InterPro"/>
</dbReference>
<dbReference type="PANTHER" id="PTHR31907">
    <property type="entry name" value="MLP-LIKE PROTEIN 423"/>
    <property type="match status" value="1"/>
</dbReference>
<proteinExistence type="predicted"/>
<gene>
    <name evidence="2" type="ORF">DARMORV10_A10P19470.1</name>
</gene>
<organism evidence="2">
    <name type="scientific">Brassica napus</name>
    <name type="common">Rape</name>
    <dbReference type="NCBI Taxonomy" id="3708"/>
    <lineage>
        <taxon>Eukaryota</taxon>
        <taxon>Viridiplantae</taxon>
        <taxon>Streptophyta</taxon>
        <taxon>Embryophyta</taxon>
        <taxon>Tracheophyta</taxon>
        <taxon>Spermatophyta</taxon>
        <taxon>Magnoliopsida</taxon>
        <taxon>eudicotyledons</taxon>
        <taxon>Gunneridae</taxon>
        <taxon>Pentapetalae</taxon>
        <taxon>rosids</taxon>
        <taxon>malvids</taxon>
        <taxon>Brassicales</taxon>
        <taxon>Brassicaceae</taxon>
        <taxon>Brassiceae</taxon>
        <taxon>Brassica</taxon>
    </lineage>
</organism>
<dbReference type="EMBL" id="HG994364">
    <property type="protein sequence ID" value="CAF2339350.1"/>
    <property type="molecule type" value="Genomic_DNA"/>
</dbReference>
<name>A0A817BFP7_BRANA</name>
<accession>A0A817BFP7</accession>
<dbReference type="AlphaFoldDB" id="A0A817BFP7"/>
<dbReference type="Pfam" id="PF00407">
    <property type="entry name" value="Bet_v_1"/>
    <property type="match status" value="1"/>
</dbReference>
<dbReference type="Proteomes" id="UP001295469">
    <property type="component" value="Chromosome A10"/>
</dbReference>
<evidence type="ECO:0000259" key="1">
    <source>
        <dbReference type="SMART" id="SM01037"/>
    </source>
</evidence>
<feature type="domain" description="Bet v I/Major latex protein" evidence="1">
    <location>
        <begin position="1"/>
        <end position="167"/>
    </location>
</feature>